<feature type="region of interest" description="Disordered" evidence="4">
    <location>
        <begin position="166"/>
        <end position="197"/>
    </location>
</feature>
<feature type="domain" description="BOD1/SHG1" evidence="5">
    <location>
        <begin position="12"/>
        <end position="106"/>
    </location>
</feature>
<feature type="compositionally biased region" description="Basic and acidic residues" evidence="4">
    <location>
        <begin position="510"/>
        <end position="519"/>
    </location>
</feature>
<feature type="compositionally biased region" description="Basic residues" evidence="4">
    <location>
        <begin position="635"/>
        <end position="647"/>
    </location>
</feature>
<evidence type="ECO:0000256" key="3">
    <source>
        <dbReference type="ARBA" id="ARBA00022454"/>
    </source>
</evidence>
<proteinExistence type="inferred from homology"/>
<feature type="compositionally biased region" description="Basic and acidic residues" evidence="4">
    <location>
        <begin position="794"/>
        <end position="814"/>
    </location>
</feature>
<evidence type="ECO:0000259" key="5">
    <source>
        <dbReference type="Pfam" id="PF05205"/>
    </source>
</evidence>
<protein>
    <recommendedName>
        <fullName evidence="5">BOD1/SHG1 domain-containing protein</fullName>
    </recommendedName>
</protein>
<gene>
    <name evidence="6" type="ORF">g.40200</name>
</gene>
<feature type="compositionally biased region" description="Basic and acidic residues" evidence="4">
    <location>
        <begin position="568"/>
        <end position="578"/>
    </location>
</feature>
<feature type="compositionally biased region" description="Polar residues" evidence="4">
    <location>
        <begin position="520"/>
        <end position="532"/>
    </location>
</feature>
<organism evidence="6">
    <name type="scientific">Clastoptera arizonana</name>
    <name type="common">Arizona spittle bug</name>
    <dbReference type="NCBI Taxonomy" id="38151"/>
    <lineage>
        <taxon>Eukaryota</taxon>
        <taxon>Metazoa</taxon>
        <taxon>Ecdysozoa</taxon>
        <taxon>Arthropoda</taxon>
        <taxon>Hexapoda</taxon>
        <taxon>Insecta</taxon>
        <taxon>Pterygota</taxon>
        <taxon>Neoptera</taxon>
        <taxon>Paraneoptera</taxon>
        <taxon>Hemiptera</taxon>
        <taxon>Auchenorrhyncha</taxon>
        <taxon>Cercopoidea</taxon>
        <taxon>Clastopteridae</taxon>
        <taxon>Clastoptera</taxon>
    </lineage>
</organism>
<feature type="region of interest" description="Disordered" evidence="4">
    <location>
        <begin position="328"/>
        <end position="347"/>
    </location>
</feature>
<evidence type="ECO:0000256" key="1">
    <source>
        <dbReference type="ARBA" id="ARBA00004286"/>
    </source>
</evidence>
<comment type="subcellular location">
    <subcellularLocation>
        <location evidence="1">Chromosome</location>
    </subcellularLocation>
</comment>
<evidence type="ECO:0000256" key="4">
    <source>
        <dbReference type="SAM" id="MobiDB-lite"/>
    </source>
</evidence>
<dbReference type="EMBL" id="GEDC01000619">
    <property type="protein sequence ID" value="JAS36679.1"/>
    <property type="molecule type" value="Transcribed_RNA"/>
</dbReference>
<feature type="compositionally biased region" description="Polar residues" evidence="4">
    <location>
        <begin position="580"/>
        <end position="600"/>
    </location>
</feature>
<dbReference type="GO" id="GO:0005694">
    <property type="term" value="C:chromosome"/>
    <property type="evidence" value="ECO:0007669"/>
    <property type="project" value="UniProtKB-SubCell"/>
</dbReference>
<dbReference type="PANTHER" id="PTHR47391:SF1">
    <property type="entry name" value="BIORIENTATION OF CHROMOSOMES IN CELL DIVISION 1 LIKE 1"/>
    <property type="match status" value="1"/>
</dbReference>
<comment type="similarity">
    <text evidence="2">Belongs to the BOD1 family.</text>
</comment>
<feature type="compositionally biased region" description="Basic and acidic residues" evidence="4">
    <location>
        <begin position="903"/>
        <end position="917"/>
    </location>
</feature>
<feature type="region of interest" description="Disordered" evidence="4">
    <location>
        <begin position="749"/>
        <end position="814"/>
    </location>
</feature>
<dbReference type="InterPro" id="IPR043244">
    <property type="entry name" value="BOD1L1"/>
</dbReference>
<feature type="region of interest" description="Disordered" evidence="4">
    <location>
        <begin position="266"/>
        <end position="296"/>
    </location>
</feature>
<feature type="compositionally biased region" description="Basic and acidic residues" evidence="4">
    <location>
        <begin position="986"/>
        <end position="1002"/>
    </location>
</feature>
<reference evidence="6" key="1">
    <citation type="submission" date="2015-12" db="EMBL/GenBank/DDBJ databases">
        <title>De novo transcriptome assembly of four potential Pierce s Disease insect vectors from Arizona vineyards.</title>
        <authorList>
            <person name="Tassone E.E."/>
        </authorList>
    </citation>
    <scope>NUCLEOTIDE SEQUENCE</scope>
</reference>
<dbReference type="AlphaFoldDB" id="A0A1B6EFH8"/>
<sequence length="1033" mass="118674">MEQFNPELIEKILLQIKSQGIFDQFRKDCIADVDTKPAYQNLRQRVDASVSSFLDTHFWRPDMNKNQLRDNLRKHIQASGFLETGVERIVDQVVNPKICPHFLPKVEEIVYDCIGVNRRLVPEKTPVNTVKPLETPLKSQTSNEAPKEIKTKPVVDTNTLKITVPAESNSLPNDLDSVSPPSEEKMTDAVESGEDEEISPAFELHTEFGEDENDEAINNTFYESKCEIVTFDNENDNISTSINISEKDVFESHVNKENSENINNLEDFKISSSSDTSNKTELIEPETNEFESSYDSSPCLGVDSVTSDDNFTSHVKDVSESPLATTKSYFQDSDSESTTCISSTNDSDLKNQHMEQKLKLKNISSDEHKKHVDSKHSSIYYPTQLNSKHTSKHEVYNSEKSIKQKLSFKEKEGTEIPEKKREERVKVYDSKNENLDESKDEKFEYIKTKLERKNPADKDLKDENEIYSIKYDRKVELNTVHELSLVNKLYIKFNKLKSKKHRPSSSYDDSFNKDDHLQDENNMNKQISITNSKSDKKLLAKNKNQDSTKSKHATKHCKSNEYTNKILSLHDSDQDEAPRTVNQSQTSIEREVSSQSSNDNVAFESDGTISSASSDHLGMANEKSQVNKISVSKYNSKKKRSHSSSVKKMHENESNEFKKIKKKKLLVDVDNVDTISDSDKSNSNADSYYFNKKHAYEDNHEFDKYTSDENNSYKNNCKTSKYSKSAESNYFNKSFDSEEDLSEQINADSYDEENYHRNHHKTKNSENDKLVNKTVTNHSSYQEMKDKRSKSKNYNKDLHDELRTDQESETEKYSSQEFVQNDFTLVKFNSSHEISVESIKSELNPNIPVINYKKKKSRSGKIKIKKHKHKKRHSSPAYNVYSHHEQEETEVSKKSIRSKIKIKKETDSSGSEKRSRLPDSLGVLDSSLTENEEYSPTKAPKLASNLVDVALQDLLVESGLTISSPNEETRTTSTANRSNNSKKVKVAHDKHQQHYDKSDLYKPRPQFTQSSKRSRRHMTEPSNGQEVRKVIHR</sequence>
<feature type="compositionally biased region" description="Basic residues" evidence="4">
    <location>
        <begin position="854"/>
        <end position="874"/>
    </location>
</feature>
<keyword evidence="3" id="KW-0158">Chromosome</keyword>
<evidence type="ECO:0000256" key="2">
    <source>
        <dbReference type="ARBA" id="ARBA00008463"/>
    </source>
</evidence>
<dbReference type="InterPro" id="IPR055264">
    <property type="entry name" value="BOD1/SHG1_dom"/>
</dbReference>
<feature type="region of interest" description="Disordered" evidence="4">
    <location>
        <begin position="962"/>
        <end position="1033"/>
    </location>
</feature>
<feature type="compositionally biased region" description="Polar residues" evidence="4">
    <location>
        <begin position="266"/>
        <end position="280"/>
    </location>
</feature>
<dbReference type="PANTHER" id="PTHR47391">
    <property type="entry name" value="BIORIENTATION OF CHROMOSOMES IN CELL DIVISION 1 LIKE 1"/>
    <property type="match status" value="1"/>
</dbReference>
<accession>A0A1B6EFH8</accession>
<feature type="region of interest" description="Disordered" evidence="4">
    <location>
        <begin position="497"/>
        <end position="656"/>
    </location>
</feature>
<feature type="compositionally biased region" description="Basic and acidic residues" evidence="4">
    <location>
        <begin position="882"/>
        <end position="893"/>
    </location>
</feature>
<feature type="compositionally biased region" description="Polar residues" evidence="4">
    <location>
        <begin position="773"/>
        <end position="782"/>
    </location>
</feature>
<feature type="region of interest" description="Disordered" evidence="4">
    <location>
        <begin position="854"/>
        <end position="923"/>
    </location>
</feature>
<feature type="compositionally biased region" description="Polar residues" evidence="4">
    <location>
        <begin position="328"/>
        <end position="346"/>
    </location>
</feature>
<evidence type="ECO:0000313" key="6">
    <source>
        <dbReference type="EMBL" id="JAS36679.1"/>
    </source>
</evidence>
<feature type="compositionally biased region" description="Basic and acidic residues" evidence="4">
    <location>
        <begin position="533"/>
        <end position="549"/>
    </location>
</feature>
<name>A0A1B6EFH8_9HEMI</name>
<dbReference type="Pfam" id="PF05205">
    <property type="entry name" value="COMPASS-Shg1"/>
    <property type="match status" value="1"/>
</dbReference>